<feature type="transmembrane region" description="Helical" evidence="5">
    <location>
        <begin position="16"/>
        <end position="36"/>
    </location>
</feature>
<reference evidence="6" key="1">
    <citation type="submission" date="2020-05" db="EMBL/GenBank/DDBJ databases">
        <title>Phylogenomic resolution of chytrid fungi.</title>
        <authorList>
            <person name="Stajich J.E."/>
            <person name="Amses K."/>
            <person name="Simmons R."/>
            <person name="Seto K."/>
            <person name="Myers J."/>
            <person name="Bonds A."/>
            <person name="Quandt C.A."/>
            <person name="Barry K."/>
            <person name="Liu P."/>
            <person name="Grigoriev I."/>
            <person name="Longcore J.E."/>
            <person name="James T.Y."/>
        </authorList>
    </citation>
    <scope>NUCLEOTIDE SEQUENCE</scope>
    <source>
        <strain evidence="6">PLAUS21</strain>
    </source>
</reference>
<keyword evidence="4 5" id="KW-0472">Membrane</keyword>
<feature type="transmembrane region" description="Helical" evidence="5">
    <location>
        <begin position="155"/>
        <end position="182"/>
    </location>
</feature>
<organism evidence="6 7">
    <name type="scientific">Boothiomyces macroporosus</name>
    <dbReference type="NCBI Taxonomy" id="261099"/>
    <lineage>
        <taxon>Eukaryota</taxon>
        <taxon>Fungi</taxon>
        <taxon>Fungi incertae sedis</taxon>
        <taxon>Chytridiomycota</taxon>
        <taxon>Chytridiomycota incertae sedis</taxon>
        <taxon>Chytridiomycetes</taxon>
        <taxon>Rhizophydiales</taxon>
        <taxon>Terramycetaceae</taxon>
        <taxon>Boothiomyces</taxon>
    </lineage>
</organism>
<dbReference type="EMBL" id="JADGKB010000014">
    <property type="protein sequence ID" value="KAJ3259975.1"/>
    <property type="molecule type" value="Genomic_DNA"/>
</dbReference>
<protein>
    <submittedName>
        <fullName evidence="6">Uncharacterized protein</fullName>
    </submittedName>
</protein>
<evidence type="ECO:0000256" key="4">
    <source>
        <dbReference type="ARBA" id="ARBA00023136"/>
    </source>
</evidence>
<dbReference type="AlphaFoldDB" id="A0AAD5UJP5"/>
<keyword evidence="3 5" id="KW-1133">Transmembrane helix</keyword>
<dbReference type="GO" id="GO:0016020">
    <property type="term" value="C:membrane"/>
    <property type="evidence" value="ECO:0007669"/>
    <property type="project" value="InterPro"/>
</dbReference>
<gene>
    <name evidence="6" type="ORF">HK103_001485</name>
</gene>
<dbReference type="InterPro" id="IPR006838">
    <property type="entry name" value="ADTRP_AIG1"/>
</dbReference>
<dbReference type="PANTHER" id="PTHR12242">
    <property type="entry name" value="OS02G0130600 PROTEIN-RELATED"/>
    <property type="match status" value="1"/>
</dbReference>
<sequence>MDKAKPVALEMKEKDWNWIINTIYFSLALYKSFLVYKERPVGRFLNSAAFGFFALIQPISWLVSVVFWALLAPAAVFHNPNAFDRNTCVVSHTINLIFPLIEIAISTVDLSFIHLWVPCLGVTIYSFAIIIVHAATGMDWPYPFLDALNGGPSGISWGPMLAFLAGLFVFLAIFLGITLLFIKQRNRHGKKRLARIEKESSNVTV</sequence>
<evidence type="ECO:0000313" key="7">
    <source>
        <dbReference type="Proteomes" id="UP001210925"/>
    </source>
</evidence>
<evidence type="ECO:0000256" key="1">
    <source>
        <dbReference type="ARBA" id="ARBA00004127"/>
    </source>
</evidence>
<keyword evidence="7" id="KW-1185">Reference proteome</keyword>
<evidence type="ECO:0000256" key="2">
    <source>
        <dbReference type="ARBA" id="ARBA00022692"/>
    </source>
</evidence>
<accession>A0AAD5UJP5</accession>
<proteinExistence type="predicted"/>
<evidence type="ECO:0000256" key="3">
    <source>
        <dbReference type="ARBA" id="ARBA00022989"/>
    </source>
</evidence>
<dbReference type="GO" id="GO:0012505">
    <property type="term" value="C:endomembrane system"/>
    <property type="evidence" value="ECO:0007669"/>
    <property type="project" value="UniProtKB-SubCell"/>
</dbReference>
<keyword evidence="2 5" id="KW-0812">Transmembrane</keyword>
<evidence type="ECO:0000256" key="5">
    <source>
        <dbReference type="SAM" id="Phobius"/>
    </source>
</evidence>
<feature type="transmembrane region" description="Helical" evidence="5">
    <location>
        <begin position="89"/>
        <end position="108"/>
    </location>
</feature>
<feature type="transmembrane region" description="Helical" evidence="5">
    <location>
        <begin position="48"/>
        <end position="69"/>
    </location>
</feature>
<evidence type="ECO:0000313" key="6">
    <source>
        <dbReference type="EMBL" id="KAJ3259975.1"/>
    </source>
</evidence>
<comment type="subcellular location">
    <subcellularLocation>
        <location evidence="1">Endomembrane system</location>
        <topology evidence="1">Multi-pass membrane protein</topology>
    </subcellularLocation>
</comment>
<dbReference type="Proteomes" id="UP001210925">
    <property type="component" value="Unassembled WGS sequence"/>
</dbReference>
<feature type="transmembrane region" description="Helical" evidence="5">
    <location>
        <begin position="115"/>
        <end position="135"/>
    </location>
</feature>
<name>A0AAD5UJP5_9FUNG</name>
<dbReference type="Pfam" id="PF04750">
    <property type="entry name" value="Far-17a_AIG1"/>
    <property type="match status" value="1"/>
</dbReference>
<comment type="caution">
    <text evidence="6">The sequence shown here is derived from an EMBL/GenBank/DDBJ whole genome shotgun (WGS) entry which is preliminary data.</text>
</comment>